<evidence type="ECO:0000313" key="4">
    <source>
        <dbReference type="Proteomes" id="UP001500630"/>
    </source>
</evidence>
<feature type="region of interest" description="Disordered" evidence="1">
    <location>
        <begin position="110"/>
        <end position="182"/>
    </location>
</feature>
<keyword evidence="2" id="KW-0472">Membrane</keyword>
<reference evidence="4" key="1">
    <citation type="journal article" date="2019" name="Int. J. Syst. Evol. Microbiol.">
        <title>The Global Catalogue of Microorganisms (GCM) 10K type strain sequencing project: providing services to taxonomists for standard genome sequencing and annotation.</title>
        <authorList>
            <consortium name="The Broad Institute Genomics Platform"/>
            <consortium name="The Broad Institute Genome Sequencing Center for Infectious Disease"/>
            <person name="Wu L."/>
            <person name="Ma J."/>
        </authorList>
    </citation>
    <scope>NUCLEOTIDE SEQUENCE [LARGE SCALE GENOMIC DNA]</scope>
    <source>
        <strain evidence="4">JCM 17326</strain>
    </source>
</reference>
<keyword evidence="2" id="KW-0812">Transmembrane</keyword>
<protein>
    <submittedName>
        <fullName evidence="3">Uncharacterized protein</fullName>
    </submittedName>
</protein>
<comment type="caution">
    <text evidence="3">The sequence shown here is derived from an EMBL/GenBank/DDBJ whole genome shotgun (WGS) entry which is preliminary data.</text>
</comment>
<sequence>MRIFGREPALILGLVSAGVQMVTALFLPLTIVQVAAVNSIAAAGLGVWTAFVTRNRDGGASVKPAVLGFAQAAITLGLVFGVSLTDQQTAAIMAFVALAGALFVRQVSTPAGPAGSPPADPAAADTVPADTVPAGSVPAGTVPAGTGAGGAVPAGATSGGVTSGGGGPTIALPEPPPTDAAN</sequence>
<evidence type="ECO:0000256" key="2">
    <source>
        <dbReference type="SAM" id="Phobius"/>
    </source>
</evidence>
<keyword evidence="4" id="KW-1185">Reference proteome</keyword>
<dbReference type="RefSeq" id="WP_345565149.1">
    <property type="nucleotide sequence ID" value="NZ_BAABDQ010000010.1"/>
</dbReference>
<dbReference type="Proteomes" id="UP001500630">
    <property type="component" value="Unassembled WGS sequence"/>
</dbReference>
<proteinExistence type="predicted"/>
<feature type="compositionally biased region" description="Low complexity" evidence="1">
    <location>
        <begin position="121"/>
        <end position="145"/>
    </location>
</feature>
<feature type="transmembrane region" description="Helical" evidence="2">
    <location>
        <begin position="65"/>
        <end position="84"/>
    </location>
</feature>
<organism evidence="3 4">
    <name type="scientific">Nonomuraea rosea</name>
    <dbReference type="NCBI Taxonomy" id="638574"/>
    <lineage>
        <taxon>Bacteria</taxon>
        <taxon>Bacillati</taxon>
        <taxon>Actinomycetota</taxon>
        <taxon>Actinomycetes</taxon>
        <taxon>Streptosporangiales</taxon>
        <taxon>Streptosporangiaceae</taxon>
        <taxon>Nonomuraea</taxon>
    </lineage>
</organism>
<feature type="compositionally biased region" description="Gly residues" evidence="1">
    <location>
        <begin position="146"/>
        <end position="168"/>
    </location>
</feature>
<dbReference type="EMBL" id="BAABDQ010000010">
    <property type="protein sequence ID" value="GAA3562794.1"/>
    <property type="molecule type" value="Genomic_DNA"/>
</dbReference>
<feature type="compositionally biased region" description="Pro residues" evidence="1">
    <location>
        <begin position="173"/>
        <end position="182"/>
    </location>
</feature>
<gene>
    <name evidence="3" type="ORF">GCM10022419_049310</name>
</gene>
<evidence type="ECO:0000313" key="3">
    <source>
        <dbReference type="EMBL" id="GAA3562794.1"/>
    </source>
</evidence>
<evidence type="ECO:0000256" key="1">
    <source>
        <dbReference type="SAM" id="MobiDB-lite"/>
    </source>
</evidence>
<feature type="transmembrane region" description="Helical" evidence="2">
    <location>
        <begin position="34"/>
        <end position="53"/>
    </location>
</feature>
<name>A0ABP6X8Q2_9ACTN</name>
<keyword evidence="2" id="KW-1133">Transmembrane helix</keyword>
<accession>A0ABP6X8Q2</accession>